<organism evidence="2 3">
    <name type="scientific">Thamnidium elegans</name>
    <dbReference type="NCBI Taxonomy" id="101142"/>
    <lineage>
        <taxon>Eukaryota</taxon>
        <taxon>Fungi</taxon>
        <taxon>Fungi incertae sedis</taxon>
        <taxon>Mucoromycota</taxon>
        <taxon>Mucoromycotina</taxon>
        <taxon>Mucoromycetes</taxon>
        <taxon>Mucorales</taxon>
        <taxon>Mucorineae</taxon>
        <taxon>Mucoraceae</taxon>
        <taxon>Thamnidium</taxon>
    </lineage>
</organism>
<dbReference type="Pfam" id="PF22547">
    <property type="entry name" value="2H-SAK"/>
    <property type="match status" value="1"/>
</dbReference>
<proteinExistence type="predicted"/>
<gene>
    <name evidence="2" type="ORF">INT48_000197</name>
</gene>
<dbReference type="Proteomes" id="UP000613177">
    <property type="component" value="Unassembled WGS sequence"/>
</dbReference>
<evidence type="ECO:0000259" key="1">
    <source>
        <dbReference type="Pfam" id="PF22547"/>
    </source>
</evidence>
<protein>
    <recommendedName>
        <fullName evidence="1">Swiss Army Knife 2H phosphoesterase domain-containing protein</fullName>
    </recommendedName>
</protein>
<reference evidence="2" key="1">
    <citation type="submission" date="2021-01" db="EMBL/GenBank/DDBJ databases">
        <title>Metabolic potential, ecology and presence of endohyphal bacteria is reflected in genomic diversity of Mucoromycotina.</title>
        <authorList>
            <person name="Muszewska A."/>
            <person name="Okrasinska A."/>
            <person name="Steczkiewicz K."/>
            <person name="Drgas O."/>
            <person name="Orlowska M."/>
            <person name="Perlinska-Lenart U."/>
            <person name="Aleksandrzak-Piekarczyk T."/>
            <person name="Szatraj K."/>
            <person name="Zielenkiewicz U."/>
            <person name="Pilsyk S."/>
            <person name="Malc E."/>
            <person name="Mieczkowski P."/>
            <person name="Kruszewska J.S."/>
            <person name="Biernat P."/>
            <person name="Pawlowska J."/>
        </authorList>
    </citation>
    <scope>NUCLEOTIDE SEQUENCE</scope>
    <source>
        <strain evidence="2">WA0000018081</strain>
    </source>
</reference>
<feature type="domain" description="Swiss Army Knife 2H phosphoesterase" evidence="1">
    <location>
        <begin position="13"/>
        <end position="152"/>
    </location>
</feature>
<dbReference type="InterPro" id="IPR054498">
    <property type="entry name" value="2H-SAK"/>
</dbReference>
<dbReference type="OrthoDB" id="19045at2759"/>
<evidence type="ECO:0000313" key="3">
    <source>
        <dbReference type="Proteomes" id="UP000613177"/>
    </source>
</evidence>
<evidence type="ECO:0000313" key="2">
    <source>
        <dbReference type="EMBL" id="KAG2236642.1"/>
    </source>
</evidence>
<accession>A0A8H7SWT1</accession>
<name>A0A8H7SWT1_9FUNG</name>
<dbReference type="AlphaFoldDB" id="A0A8H7SWT1"/>
<sequence length="222" mass="25851">MESDLIFEPKARYLSLHGSYIDRLAEQAHELVTPECIENKEKRDKGGHHVTVINHLEMASLMPTPPDSTKKAAKKHLQTSLRHVNRLIIDKFGEPATWEKPIDLGLGTTREDEAVSYFRVLFWPFGQNMRGYLGLGQSNFHITVGFKPRDVHLYKGPATLICLKEGQTCTTTQMDLLVKYAYFYHRDREFIRKLYQTCWRHGYYPKTIRLTSILMQCNNYQV</sequence>
<dbReference type="EMBL" id="JAEPRE010000015">
    <property type="protein sequence ID" value="KAG2236642.1"/>
    <property type="molecule type" value="Genomic_DNA"/>
</dbReference>
<comment type="caution">
    <text evidence="2">The sequence shown here is derived from an EMBL/GenBank/DDBJ whole genome shotgun (WGS) entry which is preliminary data.</text>
</comment>
<keyword evidence="3" id="KW-1185">Reference proteome</keyword>